<dbReference type="EMBL" id="JAUTXU010000008">
    <property type="protein sequence ID" value="KAK3723626.1"/>
    <property type="molecule type" value="Genomic_DNA"/>
</dbReference>
<accession>A0ACC3NV99</accession>
<organism evidence="1 2">
    <name type="scientific">Vermiconidia calcicola</name>
    <dbReference type="NCBI Taxonomy" id="1690605"/>
    <lineage>
        <taxon>Eukaryota</taxon>
        <taxon>Fungi</taxon>
        <taxon>Dikarya</taxon>
        <taxon>Ascomycota</taxon>
        <taxon>Pezizomycotina</taxon>
        <taxon>Dothideomycetes</taxon>
        <taxon>Dothideomycetidae</taxon>
        <taxon>Mycosphaerellales</taxon>
        <taxon>Extremaceae</taxon>
        <taxon>Vermiconidia</taxon>
    </lineage>
</organism>
<dbReference type="Proteomes" id="UP001281147">
    <property type="component" value="Unassembled WGS sequence"/>
</dbReference>
<name>A0ACC3NV99_9PEZI</name>
<comment type="caution">
    <text evidence="1">The sequence shown here is derived from an EMBL/GenBank/DDBJ whole genome shotgun (WGS) entry which is preliminary data.</text>
</comment>
<protein>
    <submittedName>
        <fullName evidence="1">Uncharacterized protein</fullName>
    </submittedName>
</protein>
<sequence length="578" mass="65503">MAQSSDSPSRKRRCSIEEIPAPKRAKCLRELDGGIFPEGDDEEDASSKTTADFSDIDLVKLFIFGAEFNLPELSNDAISMLAFQNDQHGRTTTKGAINAIYDIKKHSSRLRHFVEHEALSRLNAQTSTRITSFFPPEFLTKILKRVTVKEGHPGHDSYSKMWSWACPEGHKHVDKAARSECRKRLKRMVPIPDAQRLRHHKYRQPVHIYIGPERARFMVHEGLICDSSYFRAAFQGRLAESKTKFLELPPETVKDFTLFVHWLYTGDIRCLTWEEQQQYQDYRSLLSRGCLTDLDSSEQTQAFTLTTADTKRATAGGQSKTPPASPSSRDGLADLSLLRSEKLKDCGHVLDPVTTYATMDSAEVLPNDTHCKDNSSHESSNEERECFTTIAQRAQDDFVSLYIFADRRDIPGLRNTIINFLARTRENGWPILSTTQCIKFAYSALPPDSALCKYLAAEAAWLWDQNFGDTNDIEDLPAEFSARVMRIMLWRTNSTEAAMAGKASRPKPWRRNDLCYAHDHESEDAKIVCREGNEGLLCGHSPPRHTYSLQSAQGSVLPRTPSPELLRVETYGLNMKKT</sequence>
<evidence type="ECO:0000313" key="2">
    <source>
        <dbReference type="Proteomes" id="UP001281147"/>
    </source>
</evidence>
<evidence type="ECO:0000313" key="1">
    <source>
        <dbReference type="EMBL" id="KAK3723626.1"/>
    </source>
</evidence>
<proteinExistence type="predicted"/>
<gene>
    <name evidence="1" type="ORF">LTR37_001507</name>
</gene>
<reference evidence="1" key="1">
    <citation type="submission" date="2023-07" db="EMBL/GenBank/DDBJ databases">
        <title>Black Yeasts Isolated from many extreme environments.</title>
        <authorList>
            <person name="Coleine C."/>
            <person name="Stajich J.E."/>
            <person name="Selbmann L."/>
        </authorList>
    </citation>
    <scope>NUCLEOTIDE SEQUENCE</scope>
    <source>
        <strain evidence="1">CCFEE 5714</strain>
    </source>
</reference>
<keyword evidence="2" id="KW-1185">Reference proteome</keyword>